<sequence length="54" mass="6530">MEKAGCELLFLPKYSPELNPIEHWWQKIKNAIKKELPHYDFNLHKARDAVFDYL</sequence>
<name>A0ABR8EMS9_9CYAN</name>
<dbReference type="Gene3D" id="3.30.420.10">
    <property type="entry name" value="Ribonuclease H-like superfamily/Ribonuclease H"/>
    <property type="match status" value="1"/>
</dbReference>
<dbReference type="InterPro" id="IPR038717">
    <property type="entry name" value="Tc1-like_DDE_dom"/>
</dbReference>
<organism evidence="2 3">
    <name type="scientific">Planktothricoides raciborskii FACHB-1370</name>
    <dbReference type="NCBI Taxonomy" id="2949576"/>
    <lineage>
        <taxon>Bacteria</taxon>
        <taxon>Bacillati</taxon>
        <taxon>Cyanobacteriota</taxon>
        <taxon>Cyanophyceae</taxon>
        <taxon>Oscillatoriophycideae</taxon>
        <taxon>Oscillatoriales</taxon>
        <taxon>Oscillatoriaceae</taxon>
        <taxon>Planktothricoides</taxon>
    </lineage>
</organism>
<accession>A0ABR8EMS9</accession>
<evidence type="ECO:0000313" key="3">
    <source>
        <dbReference type="Proteomes" id="UP000641954"/>
    </source>
</evidence>
<dbReference type="Pfam" id="PF13358">
    <property type="entry name" value="DDE_3"/>
    <property type="match status" value="1"/>
</dbReference>
<comment type="caution">
    <text evidence="2">The sequence shown here is derived from an EMBL/GenBank/DDBJ whole genome shotgun (WGS) entry which is preliminary data.</text>
</comment>
<dbReference type="Proteomes" id="UP000641954">
    <property type="component" value="Unassembled WGS sequence"/>
</dbReference>
<proteinExistence type="predicted"/>
<protein>
    <submittedName>
        <fullName evidence="2">Transposase</fullName>
    </submittedName>
</protein>
<dbReference type="InterPro" id="IPR036397">
    <property type="entry name" value="RNaseH_sf"/>
</dbReference>
<reference evidence="2 3" key="1">
    <citation type="journal article" date="2020" name="ISME J.">
        <title>Comparative genomics reveals insights into cyanobacterial evolution and habitat adaptation.</title>
        <authorList>
            <person name="Chen M.Y."/>
            <person name="Teng W.K."/>
            <person name="Zhao L."/>
            <person name="Hu C.X."/>
            <person name="Zhou Y.K."/>
            <person name="Han B.P."/>
            <person name="Song L.R."/>
            <person name="Shu W.S."/>
        </authorList>
    </citation>
    <scope>NUCLEOTIDE SEQUENCE [LARGE SCALE GENOMIC DNA]</scope>
    <source>
        <strain evidence="2 3">FACHB-1370</strain>
    </source>
</reference>
<dbReference type="EMBL" id="JACJSK010000096">
    <property type="protein sequence ID" value="MBD2547822.1"/>
    <property type="molecule type" value="Genomic_DNA"/>
</dbReference>
<gene>
    <name evidence="2" type="ORF">H6G72_29180</name>
</gene>
<feature type="domain" description="Tc1-like transposase DDE" evidence="1">
    <location>
        <begin position="2"/>
        <end position="36"/>
    </location>
</feature>
<keyword evidence="3" id="KW-1185">Reference proteome</keyword>
<evidence type="ECO:0000259" key="1">
    <source>
        <dbReference type="Pfam" id="PF13358"/>
    </source>
</evidence>
<evidence type="ECO:0000313" key="2">
    <source>
        <dbReference type="EMBL" id="MBD2547822.1"/>
    </source>
</evidence>